<evidence type="ECO:0000313" key="1">
    <source>
        <dbReference type="EMBL" id="RIE00607.1"/>
    </source>
</evidence>
<organism evidence="1 2">
    <name type="scientific">Cohnella faecalis</name>
    <dbReference type="NCBI Taxonomy" id="2315694"/>
    <lineage>
        <taxon>Bacteria</taxon>
        <taxon>Bacillati</taxon>
        <taxon>Bacillota</taxon>
        <taxon>Bacilli</taxon>
        <taxon>Bacillales</taxon>
        <taxon>Paenibacillaceae</taxon>
        <taxon>Cohnella</taxon>
    </lineage>
</organism>
<dbReference type="Proteomes" id="UP000266340">
    <property type="component" value="Unassembled WGS sequence"/>
</dbReference>
<dbReference type="AlphaFoldDB" id="A0A398CL83"/>
<gene>
    <name evidence="1" type="ORF">D3H35_27495</name>
</gene>
<protein>
    <submittedName>
        <fullName evidence="1">Uncharacterized protein</fullName>
    </submittedName>
</protein>
<comment type="caution">
    <text evidence="1">The sequence shown here is derived from an EMBL/GenBank/DDBJ whole genome shotgun (WGS) entry which is preliminary data.</text>
</comment>
<reference evidence="1 2" key="1">
    <citation type="submission" date="2018-09" db="EMBL/GenBank/DDBJ databases">
        <title>Cohnella cavernae sp. nov., isolated from a karst cave.</title>
        <authorList>
            <person name="Zhu H."/>
        </authorList>
    </citation>
    <scope>NUCLEOTIDE SEQUENCE [LARGE SCALE GENOMIC DNA]</scope>
    <source>
        <strain evidence="1 2">K2E09-144</strain>
    </source>
</reference>
<accession>A0A398CL83</accession>
<sequence length="62" mass="6540">MLRALDLIPDLLQHVGIDSQVDIEIEEAAAVWPAPKLDDLKLGKETPVCSSVTSVSLGGAGR</sequence>
<keyword evidence="2" id="KW-1185">Reference proteome</keyword>
<proteinExistence type="predicted"/>
<dbReference type="EMBL" id="QXJM01000051">
    <property type="protein sequence ID" value="RIE00607.1"/>
    <property type="molecule type" value="Genomic_DNA"/>
</dbReference>
<evidence type="ECO:0000313" key="2">
    <source>
        <dbReference type="Proteomes" id="UP000266340"/>
    </source>
</evidence>
<name>A0A398CL83_9BACL</name>